<accession>A0A8A1V870</accession>
<name>A0A8A1V870_9ZZZZ</name>
<protein>
    <submittedName>
        <fullName evidence="1">Uncharacterized protein</fullName>
    </submittedName>
</protein>
<reference evidence="1" key="1">
    <citation type="journal article" name="Antibiotics">
        <title>Novel Soil-Derived Beta-Lactam, Chloramphenicol, Fosfomycin and Trimethoprim Resistance Genes Revealed by Functional Metagenomics.</title>
        <authorList>
            <person name="Willms I.M."/>
            <person name="Grote M."/>
            <person name="Kocatuerk M."/>
            <person name="Singhoff L."/>
            <person name="Kraft A.A."/>
            <person name="Bolz S.H."/>
            <person name="Nacke H."/>
        </authorList>
    </citation>
    <scope>NUCLEOTIDE SEQUENCE</scope>
</reference>
<sequence length="360" mass="39823">MISLAINTLGIKSFYQVGYFAPAAKIVIPPAYFRNINIAPGNTKVIGFNYKGSFFQVERSTIDQATDVSGVFPTVEYGNMYYDGKFLTVSTPPEINIGLTAKGTENFTNGPVTYEFYKPNAYISRSSDQLKAIGITSFAVRGTTYYYSQTTNDLLGRTTTKEATFPQFPNEVWDGILEKLYTGLIPIIQSEFNVTVLPVEKVTSTAAYKSLEAYAKDDVNTKVEFSTAYKDTKVISTFIPITDAYGPNNTDSRLMKESGANALLKVTLDVRLTFDDKKSSMVPVLGIELNGEQNGPTSTKYFTATITGEGVPYTENITPKVLEEIIVRKSDLLATFTKGLKELIKQEAANPDYKTIWSDK</sequence>
<dbReference type="AlphaFoldDB" id="A0A8A1V870"/>
<dbReference type="EMBL" id="MW601946">
    <property type="protein sequence ID" value="QST87850.1"/>
    <property type="molecule type" value="Genomic_DNA"/>
</dbReference>
<proteinExistence type="predicted"/>
<organism evidence="1">
    <name type="scientific">uncultured organism</name>
    <dbReference type="NCBI Taxonomy" id="155900"/>
    <lineage>
        <taxon>unclassified sequences</taxon>
        <taxon>environmental samples</taxon>
    </lineage>
</organism>
<evidence type="ECO:0000313" key="1">
    <source>
        <dbReference type="EMBL" id="QST87850.1"/>
    </source>
</evidence>